<keyword evidence="2" id="KW-1185">Reference proteome</keyword>
<reference evidence="1 2" key="1">
    <citation type="submission" date="2024-06" db="EMBL/GenBank/DDBJ databases">
        <title>The Natural Products Discovery Center: Release of the First 8490 Sequenced Strains for Exploring Actinobacteria Biosynthetic Diversity.</title>
        <authorList>
            <person name="Kalkreuter E."/>
            <person name="Kautsar S.A."/>
            <person name="Yang D."/>
            <person name="Bader C.D."/>
            <person name="Teijaro C.N."/>
            <person name="Fluegel L."/>
            <person name="Davis C.M."/>
            <person name="Simpson J.R."/>
            <person name="Lauterbach L."/>
            <person name="Steele A.D."/>
            <person name="Gui C."/>
            <person name="Meng S."/>
            <person name="Li G."/>
            <person name="Viehrig K."/>
            <person name="Ye F."/>
            <person name="Su P."/>
            <person name="Kiefer A.F."/>
            <person name="Nichols A."/>
            <person name="Cepeda A.J."/>
            <person name="Yan W."/>
            <person name="Fan B."/>
            <person name="Jiang Y."/>
            <person name="Adhikari A."/>
            <person name="Zheng C.-J."/>
            <person name="Schuster L."/>
            <person name="Cowan T.M."/>
            <person name="Smanski M.J."/>
            <person name="Chevrette M.G."/>
            <person name="De Carvalho L.P.S."/>
            <person name="Shen B."/>
        </authorList>
    </citation>
    <scope>NUCLEOTIDE SEQUENCE [LARGE SCALE GENOMIC DNA]</scope>
    <source>
        <strain evidence="1 2">NPDC053791</strain>
    </source>
</reference>
<sequence length="251" mass="27581">MTSTDLRSVFALIDGRLLGADGGAWPSLAVSVGRRTALLSPEESRKALYGPRSNEALRAAIWRQAVTEAQREPGGGDGAGRLLVVWLALPGLYRNLYKILRRLRVERADLESEAVLALLTALDVADPDNPDPGGRLIREAVNGMWAYANRIRREVPVVDIAAFAEARNATAPPEEQPWPADGWELHLTPPPRRDGLAATLRFAESRTRREGERLGALAHREGLPDLMFRARRHEEADLIGTLVLRPVGASR</sequence>
<protein>
    <submittedName>
        <fullName evidence="1">Uncharacterized protein</fullName>
    </submittedName>
</protein>
<gene>
    <name evidence="1" type="ORF">AB0L03_26675</name>
</gene>
<name>A0ABV3J1A9_9ACTN</name>
<comment type="caution">
    <text evidence="1">The sequence shown here is derived from an EMBL/GenBank/DDBJ whole genome shotgun (WGS) entry which is preliminary data.</text>
</comment>
<evidence type="ECO:0000313" key="1">
    <source>
        <dbReference type="EMBL" id="MEV4926369.1"/>
    </source>
</evidence>
<dbReference type="Proteomes" id="UP001552479">
    <property type="component" value="Unassembled WGS sequence"/>
</dbReference>
<accession>A0ABV3J1A9</accession>
<dbReference type="EMBL" id="JBFASG010000033">
    <property type="protein sequence ID" value="MEV4926369.1"/>
    <property type="molecule type" value="Genomic_DNA"/>
</dbReference>
<dbReference type="RefSeq" id="WP_366089785.1">
    <property type="nucleotide sequence ID" value="NZ_JBFASG010000033.1"/>
</dbReference>
<evidence type="ECO:0000313" key="2">
    <source>
        <dbReference type="Proteomes" id="UP001552479"/>
    </source>
</evidence>
<organism evidence="1 2">
    <name type="scientific">Streptomyces roseoverticillatus</name>
    <dbReference type="NCBI Taxonomy" id="66429"/>
    <lineage>
        <taxon>Bacteria</taxon>
        <taxon>Bacillati</taxon>
        <taxon>Actinomycetota</taxon>
        <taxon>Actinomycetes</taxon>
        <taxon>Kitasatosporales</taxon>
        <taxon>Streptomycetaceae</taxon>
        <taxon>Streptomyces</taxon>
    </lineage>
</organism>
<proteinExistence type="predicted"/>